<comment type="caution">
    <text evidence="2">The sequence shown here is derived from an EMBL/GenBank/DDBJ whole genome shotgun (WGS) entry which is preliminary data.</text>
</comment>
<protein>
    <recommendedName>
        <fullName evidence="4">Transmembrane protein</fullName>
    </recommendedName>
</protein>
<dbReference type="Proteomes" id="UP000683925">
    <property type="component" value="Unassembled WGS sequence"/>
</dbReference>
<dbReference type="EMBL" id="CAJJDP010000029">
    <property type="protein sequence ID" value="CAD8154635.1"/>
    <property type="molecule type" value="Genomic_DNA"/>
</dbReference>
<evidence type="ECO:0000313" key="3">
    <source>
        <dbReference type="Proteomes" id="UP000683925"/>
    </source>
</evidence>
<feature type="transmembrane region" description="Helical" evidence="1">
    <location>
        <begin position="21"/>
        <end position="39"/>
    </location>
</feature>
<keyword evidence="1" id="KW-1133">Transmembrane helix</keyword>
<reference evidence="2" key="1">
    <citation type="submission" date="2021-01" db="EMBL/GenBank/DDBJ databases">
        <authorList>
            <consortium name="Genoscope - CEA"/>
            <person name="William W."/>
        </authorList>
    </citation>
    <scope>NUCLEOTIDE SEQUENCE</scope>
</reference>
<keyword evidence="1" id="KW-0812">Transmembrane</keyword>
<accession>A0A8S1TPJ2</accession>
<evidence type="ECO:0008006" key="4">
    <source>
        <dbReference type="Google" id="ProtNLM"/>
    </source>
</evidence>
<sequence length="104" mass="12338">MLTLKKVVVKYSQKDQLLHDTIGIFHLIQVIFLFLLLNLNNHQLQKGSNKMQEIATLMLKNKFKGFPDNRYQQIVQCFNNKGTLTRDQRNCTYNYCSNHKCFVR</sequence>
<name>A0A8S1TPJ2_PAROT</name>
<gene>
    <name evidence="2" type="ORF">POCTA_138.1.T0290275</name>
</gene>
<keyword evidence="1" id="KW-0472">Membrane</keyword>
<proteinExistence type="predicted"/>
<evidence type="ECO:0000313" key="2">
    <source>
        <dbReference type="EMBL" id="CAD8154635.1"/>
    </source>
</evidence>
<organism evidence="2 3">
    <name type="scientific">Paramecium octaurelia</name>
    <dbReference type="NCBI Taxonomy" id="43137"/>
    <lineage>
        <taxon>Eukaryota</taxon>
        <taxon>Sar</taxon>
        <taxon>Alveolata</taxon>
        <taxon>Ciliophora</taxon>
        <taxon>Intramacronucleata</taxon>
        <taxon>Oligohymenophorea</taxon>
        <taxon>Peniculida</taxon>
        <taxon>Parameciidae</taxon>
        <taxon>Paramecium</taxon>
    </lineage>
</organism>
<keyword evidence="3" id="KW-1185">Reference proteome</keyword>
<evidence type="ECO:0000256" key="1">
    <source>
        <dbReference type="SAM" id="Phobius"/>
    </source>
</evidence>
<dbReference type="AlphaFoldDB" id="A0A8S1TPJ2"/>